<dbReference type="GO" id="GO:0004781">
    <property type="term" value="F:sulfate adenylyltransferase (ATP) activity"/>
    <property type="evidence" value="ECO:0007669"/>
    <property type="project" value="UniProtKB-EC"/>
</dbReference>
<dbReference type="Pfam" id="PF01507">
    <property type="entry name" value="PAPS_reduct"/>
    <property type="match status" value="1"/>
</dbReference>
<dbReference type="EMBL" id="JAFCLK010000003">
    <property type="protein sequence ID" value="MBR1134881.1"/>
    <property type="molecule type" value="Genomic_DNA"/>
</dbReference>
<accession>A0ABS5G2F5</accession>
<dbReference type="EC" id="2.7.7.4" evidence="7"/>
<comment type="subunit">
    <text evidence="7">Heterodimer composed of CysD, the smaller subunit, and CysN.</text>
</comment>
<evidence type="ECO:0000256" key="5">
    <source>
        <dbReference type="ARBA" id="ARBA00022840"/>
    </source>
</evidence>
<reference evidence="10" key="1">
    <citation type="journal article" date="2021" name="ISME J.">
        <title>Evolutionary origin and ecological implication of a unique nif island in free-living Bradyrhizobium lineages.</title>
        <authorList>
            <person name="Tao J."/>
        </authorList>
    </citation>
    <scope>NUCLEOTIDE SEQUENCE [LARGE SCALE GENOMIC DNA]</scope>
    <source>
        <strain evidence="10">SZCCT0094</strain>
    </source>
</reference>
<evidence type="ECO:0000259" key="8">
    <source>
        <dbReference type="Pfam" id="PF01507"/>
    </source>
</evidence>
<dbReference type="PANTHER" id="PTHR43196:SF1">
    <property type="entry name" value="SULFATE ADENYLYLTRANSFERASE SUBUNIT 2"/>
    <property type="match status" value="1"/>
</dbReference>
<keyword evidence="10" id="KW-1185">Reference proteome</keyword>
<evidence type="ECO:0000256" key="1">
    <source>
        <dbReference type="ARBA" id="ARBA00008885"/>
    </source>
</evidence>
<proteinExistence type="inferred from homology"/>
<dbReference type="PIRSF" id="PIRSF002936">
    <property type="entry name" value="CysDAde_trans"/>
    <property type="match status" value="1"/>
</dbReference>
<feature type="domain" description="Phosphoadenosine phosphosulphate reductase" evidence="8">
    <location>
        <begin position="50"/>
        <end position="276"/>
    </location>
</feature>
<organism evidence="9 10">
    <name type="scientific">Bradyrhizobium denitrificans</name>
    <dbReference type="NCBI Taxonomy" id="2734912"/>
    <lineage>
        <taxon>Bacteria</taxon>
        <taxon>Pseudomonadati</taxon>
        <taxon>Pseudomonadota</taxon>
        <taxon>Alphaproteobacteria</taxon>
        <taxon>Hyphomicrobiales</taxon>
        <taxon>Nitrobacteraceae</taxon>
        <taxon>Bradyrhizobium</taxon>
    </lineage>
</organism>
<dbReference type="InterPro" id="IPR014729">
    <property type="entry name" value="Rossmann-like_a/b/a_fold"/>
</dbReference>
<keyword evidence="4 7" id="KW-0547">Nucleotide-binding</keyword>
<evidence type="ECO:0000256" key="3">
    <source>
        <dbReference type="ARBA" id="ARBA00022695"/>
    </source>
</evidence>
<evidence type="ECO:0000256" key="2">
    <source>
        <dbReference type="ARBA" id="ARBA00022679"/>
    </source>
</evidence>
<dbReference type="NCBIfam" id="TIGR02039">
    <property type="entry name" value="CysD"/>
    <property type="match status" value="1"/>
</dbReference>
<comment type="similarity">
    <text evidence="1 7">Belongs to the PAPS reductase family. CysD subfamily.</text>
</comment>
<comment type="caution">
    <text evidence="9">The sequence shown here is derived from an EMBL/GenBank/DDBJ whole genome shotgun (WGS) entry which is preliminary data.</text>
</comment>
<dbReference type="SUPFAM" id="SSF52402">
    <property type="entry name" value="Adenine nucleotide alpha hydrolases-like"/>
    <property type="match status" value="1"/>
</dbReference>
<keyword evidence="2 7" id="KW-0808">Transferase</keyword>
<evidence type="ECO:0000313" key="10">
    <source>
        <dbReference type="Proteomes" id="UP001314635"/>
    </source>
</evidence>
<dbReference type="InterPro" id="IPR050128">
    <property type="entry name" value="Sulfate_adenylyltrnsfr_sub2"/>
</dbReference>
<comment type="pathway">
    <text evidence="7">Sulfur metabolism; hydrogen sulfide biosynthesis; sulfite from sulfate: step 1/3.</text>
</comment>
<dbReference type="NCBIfam" id="NF009214">
    <property type="entry name" value="PRK12563.1"/>
    <property type="match status" value="1"/>
</dbReference>
<sequence length="322" mass="36857">MNSLRHATEIATTRWPAAAEPRPAALNHLRQLEAESIAILREVAAEFRKPVMLYSIGKDSSVLLHLAMKAFHPAKPPFPLLHIDTTWKFRDMIAFRDQRARELGLELLVHVNPEGLAQKISPFTHGSALYTDVMKTQALRQALDAHGFDAAIGGARRDEEKSRAKERIFSHRSATHRWDPKNQRPELWHLYNTMLALGESMRVFPLSNWTELDVWDYIQLERIPIVPLYFAARRPVVERDGALIMVDDERMPLRPGETPQWRSIRFRTLGCYPLTGATPSTASDLAAIIREMRTSRTSERQGRVIDRDSAASMERKKVEGYF</sequence>
<name>A0ABS5G2F5_9BRAD</name>
<protein>
    <recommendedName>
        <fullName evidence="7">Sulfate adenylyltransferase subunit 2</fullName>
        <ecNumber evidence="7">2.7.7.4</ecNumber>
    </recommendedName>
    <alternativeName>
        <fullName evidence="7">ATP-sulfurylase small subunit</fullName>
    </alternativeName>
    <alternativeName>
        <fullName evidence="7">Sulfate adenylate transferase</fullName>
        <shortName evidence="7">SAT</shortName>
    </alternativeName>
</protein>
<evidence type="ECO:0000256" key="6">
    <source>
        <dbReference type="ARBA" id="ARBA00049370"/>
    </source>
</evidence>
<dbReference type="HAMAP" id="MF_00064">
    <property type="entry name" value="Sulf_adenylyltr_sub2"/>
    <property type="match status" value="1"/>
</dbReference>
<dbReference type="RefSeq" id="WP_172238194.1">
    <property type="nucleotide sequence ID" value="NZ_JABFDP010000018.1"/>
</dbReference>
<dbReference type="Gene3D" id="3.40.50.620">
    <property type="entry name" value="HUPs"/>
    <property type="match status" value="1"/>
</dbReference>
<dbReference type="CDD" id="cd23946">
    <property type="entry name" value="Sulfate_adenylyltransferase_2"/>
    <property type="match status" value="1"/>
</dbReference>
<dbReference type="NCBIfam" id="NF003587">
    <property type="entry name" value="PRK05253.1"/>
    <property type="match status" value="1"/>
</dbReference>
<dbReference type="PANTHER" id="PTHR43196">
    <property type="entry name" value="SULFATE ADENYLYLTRANSFERASE SUBUNIT 2"/>
    <property type="match status" value="1"/>
</dbReference>
<comment type="catalytic activity">
    <reaction evidence="6 7">
        <text>sulfate + ATP + H(+) = adenosine 5'-phosphosulfate + diphosphate</text>
        <dbReference type="Rhea" id="RHEA:18133"/>
        <dbReference type="ChEBI" id="CHEBI:15378"/>
        <dbReference type="ChEBI" id="CHEBI:16189"/>
        <dbReference type="ChEBI" id="CHEBI:30616"/>
        <dbReference type="ChEBI" id="CHEBI:33019"/>
        <dbReference type="ChEBI" id="CHEBI:58243"/>
        <dbReference type="EC" id="2.7.7.4"/>
    </reaction>
</comment>
<dbReference type="Proteomes" id="UP001314635">
    <property type="component" value="Unassembled WGS sequence"/>
</dbReference>
<evidence type="ECO:0000256" key="7">
    <source>
        <dbReference type="HAMAP-Rule" id="MF_00064"/>
    </source>
</evidence>
<evidence type="ECO:0000313" key="9">
    <source>
        <dbReference type="EMBL" id="MBR1134881.1"/>
    </source>
</evidence>
<dbReference type="InterPro" id="IPR002500">
    <property type="entry name" value="PAPS_reduct_dom"/>
</dbReference>
<comment type="function">
    <text evidence="7">With CysN forms the ATP sulfurylase (ATPS) that catalyzes the adenylation of sulfate producing adenosine 5'-phosphosulfate (APS) and diphosphate, the first enzymatic step in sulfur assimilation pathway. APS synthesis involves the formation of a high-energy phosphoric-sulfuric acid anhydride bond driven by GTP hydrolysis by CysN coupled to ATP hydrolysis by CysD.</text>
</comment>
<keyword evidence="3 7" id="KW-0548">Nucleotidyltransferase</keyword>
<keyword evidence="5 7" id="KW-0067">ATP-binding</keyword>
<gene>
    <name evidence="7 9" type="primary">cysD</name>
    <name evidence="9" type="ORF">JQ619_03805</name>
</gene>
<evidence type="ECO:0000256" key="4">
    <source>
        <dbReference type="ARBA" id="ARBA00022741"/>
    </source>
</evidence>
<dbReference type="InterPro" id="IPR011784">
    <property type="entry name" value="SO4_adenylTrfase_ssu"/>
</dbReference>